<comment type="caution">
    <text evidence="1">The sequence shown here is derived from an EMBL/GenBank/DDBJ whole genome shotgun (WGS) entry which is preliminary data.</text>
</comment>
<evidence type="ECO:0000313" key="1">
    <source>
        <dbReference type="EMBL" id="GFT55359.1"/>
    </source>
</evidence>
<proteinExistence type="predicted"/>
<reference evidence="1" key="1">
    <citation type="submission" date="2020-08" db="EMBL/GenBank/DDBJ databases">
        <title>Multicomponent nature underlies the extraordinary mechanical properties of spider dragline silk.</title>
        <authorList>
            <person name="Kono N."/>
            <person name="Nakamura H."/>
            <person name="Mori M."/>
            <person name="Yoshida Y."/>
            <person name="Ohtoshi R."/>
            <person name="Malay A.D."/>
            <person name="Moran D.A.P."/>
            <person name="Tomita M."/>
            <person name="Numata K."/>
            <person name="Arakawa K."/>
        </authorList>
    </citation>
    <scope>NUCLEOTIDE SEQUENCE</scope>
</reference>
<accession>A0A8X6TX00</accession>
<evidence type="ECO:0000313" key="2">
    <source>
        <dbReference type="Proteomes" id="UP000887013"/>
    </source>
</evidence>
<name>A0A8X6TX00_NEPPI</name>
<protein>
    <submittedName>
        <fullName evidence="1">Uncharacterized protein</fullName>
    </submittedName>
</protein>
<dbReference type="Proteomes" id="UP000887013">
    <property type="component" value="Unassembled WGS sequence"/>
</dbReference>
<organism evidence="1 2">
    <name type="scientific">Nephila pilipes</name>
    <name type="common">Giant wood spider</name>
    <name type="synonym">Nephila maculata</name>
    <dbReference type="NCBI Taxonomy" id="299642"/>
    <lineage>
        <taxon>Eukaryota</taxon>
        <taxon>Metazoa</taxon>
        <taxon>Ecdysozoa</taxon>
        <taxon>Arthropoda</taxon>
        <taxon>Chelicerata</taxon>
        <taxon>Arachnida</taxon>
        <taxon>Araneae</taxon>
        <taxon>Araneomorphae</taxon>
        <taxon>Entelegynae</taxon>
        <taxon>Araneoidea</taxon>
        <taxon>Nephilidae</taxon>
        <taxon>Nephila</taxon>
    </lineage>
</organism>
<dbReference type="EMBL" id="BMAW01113013">
    <property type="protein sequence ID" value="GFT55359.1"/>
    <property type="molecule type" value="Genomic_DNA"/>
</dbReference>
<gene>
    <name evidence="1" type="ORF">NPIL_572371</name>
</gene>
<sequence>MKKGMKFLPQELSVLLQRLGVPSFENRPKYTMCEDIATRNFSGGGLTSSDLQPFSQFQKDNLLFVQMAIKVKFLLLSVDRVGSQRKSHVDDLFCTISDHSSSGQNIAFFIVFHRSSRMRLSSA</sequence>
<keyword evidence="2" id="KW-1185">Reference proteome</keyword>
<dbReference type="AlphaFoldDB" id="A0A8X6TX00"/>